<evidence type="ECO:0000313" key="3">
    <source>
        <dbReference type="EMBL" id="CAA9244611.1"/>
    </source>
</evidence>
<sequence length="416" mass="45808">MLLLPRGRSQVNGALFLATVTLVVIVSTTLISWPIVDLGFYSGSDPSYVEYVSPGSPAAQAGLRTGDRFLTLAQRTPEELLRSLNTLDLVVPHDRPLPVTVEREGRSVQLMIGTASPTTEFQIAKVAHAVLSLICWLTGYKLGVVRRHQNLGSALVAPFWLVMGAVLSTLIFAEQASFPIYLFLGWFVVAFLMPSAVYIHVWFPTRQISPEEALQASRCFLAALALINGTLLAVFFVGSLASLVSVLAFAIPLSIVLALGSSGWLLGRAYRRTGIAHVRRQIRLIVIACLSVMLVWLLIAVIPSVALGYRLVRGEWLDVVCAAVPLAYLIGGWRADLYRLDRLITRFFVHLVTTTTLITSLSLIVRFLNLGEILASLTIATAFVAFYRPTQHCLNHILPTGFQREHYRILDAAIHH</sequence>
<feature type="transmembrane region" description="Helical" evidence="1">
    <location>
        <begin position="151"/>
        <end position="172"/>
    </location>
</feature>
<feature type="transmembrane region" description="Helical" evidence="1">
    <location>
        <begin position="121"/>
        <end position="139"/>
    </location>
</feature>
<feature type="domain" description="PDZ" evidence="2">
    <location>
        <begin position="19"/>
        <end position="90"/>
    </location>
</feature>
<keyword evidence="1" id="KW-0812">Transmembrane</keyword>
<dbReference type="InterPro" id="IPR036034">
    <property type="entry name" value="PDZ_sf"/>
</dbReference>
<feature type="transmembrane region" description="Helical" evidence="1">
    <location>
        <begin position="220"/>
        <end position="241"/>
    </location>
</feature>
<feature type="transmembrane region" description="Helical" evidence="1">
    <location>
        <begin position="316"/>
        <end position="335"/>
    </location>
</feature>
<dbReference type="SUPFAM" id="SSF50156">
    <property type="entry name" value="PDZ domain-like"/>
    <property type="match status" value="1"/>
</dbReference>
<accession>A0A6J4I7K0</accession>
<evidence type="ECO:0000259" key="2">
    <source>
        <dbReference type="PROSITE" id="PS50106"/>
    </source>
</evidence>
<gene>
    <name evidence="3" type="ORF">AVDCRST_MAG93-1472</name>
</gene>
<feature type="transmembrane region" description="Helical" evidence="1">
    <location>
        <begin position="282"/>
        <end position="304"/>
    </location>
</feature>
<reference evidence="3" key="1">
    <citation type="submission" date="2020-02" db="EMBL/GenBank/DDBJ databases">
        <authorList>
            <person name="Meier V. D."/>
        </authorList>
    </citation>
    <scope>NUCLEOTIDE SEQUENCE</scope>
    <source>
        <strain evidence="3">AVDCRST_MAG93</strain>
    </source>
</reference>
<protein>
    <recommendedName>
        <fullName evidence="2">PDZ domain-containing protein</fullName>
    </recommendedName>
</protein>
<keyword evidence="1" id="KW-0472">Membrane</keyword>
<feature type="non-terminal residue" evidence="3">
    <location>
        <position position="416"/>
    </location>
</feature>
<feature type="transmembrane region" description="Helical" evidence="1">
    <location>
        <begin position="247"/>
        <end position="270"/>
    </location>
</feature>
<dbReference type="PROSITE" id="PS50106">
    <property type="entry name" value="PDZ"/>
    <property type="match status" value="1"/>
</dbReference>
<dbReference type="Gene3D" id="2.30.42.10">
    <property type="match status" value="1"/>
</dbReference>
<dbReference type="AlphaFoldDB" id="A0A6J4I7K0"/>
<dbReference type="EMBL" id="CADCTR010000497">
    <property type="protein sequence ID" value="CAA9244611.1"/>
    <property type="molecule type" value="Genomic_DNA"/>
</dbReference>
<proteinExistence type="predicted"/>
<evidence type="ECO:0000256" key="1">
    <source>
        <dbReference type="SAM" id="Phobius"/>
    </source>
</evidence>
<organism evidence="3">
    <name type="scientific">uncultured Chloroflexia bacterium</name>
    <dbReference type="NCBI Taxonomy" id="1672391"/>
    <lineage>
        <taxon>Bacteria</taxon>
        <taxon>Bacillati</taxon>
        <taxon>Chloroflexota</taxon>
        <taxon>Chloroflexia</taxon>
        <taxon>environmental samples</taxon>
    </lineage>
</organism>
<keyword evidence="1" id="KW-1133">Transmembrane helix</keyword>
<feature type="transmembrane region" description="Helical" evidence="1">
    <location>
        <begin position="12"/>
        <end position="36"/>
    </location>
</feature>
<dbReference type="InterPro" id="IPR001478">
    <property type="entry name" value="PDZ"/>
</dbReference>
<feature type="transmembrane region" description="Helical" evidence="1">
    <location>
        <begin position="178"/>
        <end position="199"/>
    </location>
</feature>
<feature type="transmembrane region" description="Helical" evidence="1">
    <location>
        <begin position="347"/>
        <end position="367"/>
    </location>
</feature>
<feature type="transmembrane region" description="Helical" evidence="1">
    <location>
        <begin position="373"/>
        <end position="390"/>
    </location>
</feature>
<name>A0A6J4I7K0_9CHLR</name>